<reference evidence="2" key="1">
    <citation type="submission" date="2024-03" db="EMBL/GenBank/DDBJ databases">
        <title>Eukaryotic viruses encode the ribosomal protein eL40.</title>
        <authorList>
            <person name="Thomy J."/>
            <person name="Schvarcz C.R."/>
            <person name="McBeain K.A."/>
            <person name="Edwards K.F."/>
            <person name="Steward G.F."/>
        </authorList>
    </citation>
    <scope>NUCLEOTIDE SEQUENCE</scope>
    <source>
        <strain evidence="2">FloV-SA2</strain>
    </source>
</reference>
<feature type="transmembrane region" description="Helical" evidence="1">
    <location>
        <begin position="141"/>
        <end position="162"/>
    </location>
</feature>
<dbReference type="EMBL" id="PP542043">
    <property type="protein sequence ID" value="XDO01842.1"/>
    <property type="molecule type" value="Genomic_DNA"/>
</dbReference>
<keyword evidence="1" id="KW-1133">Transmembrane helix</keyword>
<feature type="transmembrane region" description="Helical" evidence="1">
    <location>
        <begin position="103"/>
        <end position="121"/>
    </location>
</feature>
<sequence>MNNTDLFNIINNDNTNKIKYVIIFFVFIIGLSENLFTNLFGKNIKIIFKNIYVKHSLTILFLFLLLDANNEIVTSEAMNPIINLLYSVIIYIFVILLLHCNKIYIAFTSIIVIILIILNKFKSYFENTINDQEILQDQLDLIYKTNNVFVIIIILTIIIGSLTSLNKKHFYNTILGKTN</sequence>
<protein>
    <submittedName>
        <fullName evidence="2">Uncharacterized protein</fullName>
    </submittedName>
</protein>
<evidence type="ECO:0000256" key="1">
    <source>
        <dbReference type="SAM" id="Phobius"/>
    </source>
</evidence>
<keyword evidence="1" id="KW-0472">Membrane</keyword>
<feature type="transmembrane region" description="Helical" evidence="1">
    <location>
        <begin position="20"/>
        <end position="39"/>
    </location>
</feature>
<name>A0AB39JB39_9VIRU</name>
<keyword evidence="1" id="KW-0812">Transmembrane</keyword>
<accession>A0AB39JB39</accession>
<organism evidence="2">
    <name type="scientific">Florenciella sp. virus SA2</name>
    <dbReference type="NCBI Taxonomy" id="3240092"/>
    <lineage>
        <taxon>Viruses</taxon>
    </lineage>
</organism>
<feature type="transmembrane region" description="Helical" evidence="1">
    <location>
        <begin position="80"/>
        <end position="98"/>
    </location>
</feature>
<gene>
    <name evidence="2" type="ORF">FloV-SA2_00016</name>
</gene>
<proteinExistence type="predicted"/>
<evidence type="ECO:0000313" key="2">
    <source>
        <dbReference type="EMBL" id="XDO01842.1"/>
    </source>
</evidence>
<feature type="transmembrane region" description="Helical" evidence="1">
    <location>
        <begin position="51"/>
        <end position="68"/>
    </location>
</feature>